<dbReference type="InterPro" id="IPR001998">
    <property type="entry name" value="Xylose_isomerase"/>
</dbReference>
<dbReference type="GO" id="GO:0046872">
    <property type="term" value="F:metal ion binding"/>
    <property type="evidence" value="ECO:0007669"/>
    <property type="project" value="UniProtKB-KW"/>
</dbReference>
<evidence type="ECO:0000256" key="5">
    <source>
        <dbReference type="ARBA" id="ARBA00023235"/>
    </source>
</evidence>
<sequence length="191" mass="21559">MKDGKISLILLFLNIITSGVGPSSKNPLAFKWYNAEEMILGKTMKVCSILAYIPWGRRRPIWCTNQILALGDGTNSLAMAKRGMRANFEFLEKLGVDRWCFHDRDIAPEGKTLEYKWNLDCIIIELLGFFFSVLRRRESIDVEDLFIAHIAGMDTLACGPRNAANLIEDGSLAALVHKRYESFDTEIGAQI</sequence>
<comment type="similarity">
    <text evidence="1">Belongs to the xylose isomerase family.</text>
</comment>
<dbReference type="GO" id="GO:0009045">
    <property type="term" value="F:xylose isomerase activity"/>
    <property type="evidence" value="ECO:0007669"/>
    <property type="project" value="UniProtKB-EC"/>
</dbReference>
<comment type="catalytic activity">
    <reaction evidence="7">
        <text>alpha-D-xylose = alpha-D-xylulofuranose</text>
        <dbReference type="Rhea" id="RHEA:22816"/>
        <dbReference type="ChEBI" id="CHEBI:28518"/>
        <dbReference type="ChEBI" id="CHEBI:188998"/>
        <dbReference type="EC" id="5.3.1.5"/>
    </reaction>
</comment>
<keyword evidence="5" id="KW-0413">Isomerase</keyword>
<accession>A0A6A6KTF2</accession>
<dbReference type="AlphaFoldDB" id="A0A6A6KTF2"/>
<evidence type="ECO:0000256" key="7">
    <source>
        <dbReference type="ARBA" id="ARBA00033659"/>
    </source>
</evidence>
<dbReference type="Proteomes" id="UP000467840">
    <property type="component" value="Chromosome 2"/>
</dbReference>
<dbReference type="EC" id="5.3.1.5" evidence="2"/>
<evidence type="ECO:0000256" key="3">
    <source>
        <dbReference type="ARBA" id="ARBA00022629"/>
    </source>
</evidence>
<dbReference type="PANTHER" id="PTHR48408">
    <property type="match status" value="1"/>
</dbReference>
<feature type="signal peptide" evidence="8">
    <location>
        <begin position="1"/>
        <end position="19"/>
    </location>
</feature>
<dbReference type="EMBL" id="JAAGAX010000015">
    <property type="protein sequence ID" value="KAF2291927.1"/>
    <property type="molecule type" value="Genomic_DNA"/>
</dbReference>
<dbReference type="PROSITE" id="PS51415">
    <property type="entry name" value="XYLOSE_ISOMERASE"/>
    <property type="match status" value="2"/>
</dbReference>
<reference evidence="9 10" key="1">
    <citation type="journal article" date="2020" name="Mol. Plant">
        <title>The Chromosome-Based Rubber Tree Genome Provides New Insights into Spurge Genome Evolution and Rubber Biosynthesis.</title>
        <authorList>
            <person name="Liu J."/>
            <person name="Shi C."/>
            <person name="Shi C.C."/>
            <person name="Li W."/>
            <person name="Zhang Q.J."/>
            <person name="Zhang Y."/>
            <person name="Li K."/>
            <person name="Lu H.F."/>
            <person name="Shi C."/>
            <person name="Zhu S.T."/>
            <person name="Xiao Z.Y."/>
            <person name="Nan H."/>
            <person name="Yue Y."/>
            <person name="Zhu X.G."/>
            <person name="Wu Y."/>
            <person name="Hong X.N."/>
            <person name="Fan G.Y."/>
            <person name="Tong Y."/>
            <person name="Zhang D."/>
            <person name="Mao C.L."/>
            <person name="Liu Y.L."/>
            <person name="Hao S.J."/>
            <person name="Liu W.Q."/>
            <person name="Lv M.Q."/>
            <person name="Zhang H.B."/>
            <person name="Liu Y."/>
            <person name="Hu-Tang G.R."/>
            <person name="Wang J.P."/>
            <person name="Wang J.H."/>
            <person name="Sun Y.H."/>
            <person name="Ni S.B."/>
            <person name="Chen W.B."/>
            <person name="Zhang X.C."/>
            <person name="Jiao Y.N."/>
            <person name="Eichler E.E."/>
            <person name="Li G.H."/>
            <person name="Liu X."/>
            <person name="Gao L.Z."/>
        </authorList>
    </citation>
    <scope>NUCLEOTIDE SEQUENCE [LARGE SCALE GENOMIC DNA]</scope>
    <source>
        <strain evidence="10">cv. GT1</strain>
        <tissue evidence="9">Leaf</tissue>
    </source>
</reference>
<feature type="chain" id="PRO_5025532692" description="xylose isomerase" evidence="8">
    <location>
        <begin position="20"/>
        <end position="191"/>
    </location>
</feature>
<keyword evidence="4" id="KW-0479">Metal-binding</keyword>
<comment type="caution">
    <text evidence="9">The sequence shown here is derived from an EMBL/GenBank/DDBJ whole genome shotgun (WGS) entry which is preliminary data.</text>
</comment>
<dbReference type="Gene3D" id="3.20.20.150">
    <property type="entry name" value="Divalent-metal-dependent TIM barrel enzymes"/>
    <property type="match status" value="2"/>
</dbReference>
<keyword evidence="6" id="KW-0119">Carbohydrate metabolism</keyword>
<evidence type="ECO:0000256" key="2">
    <source>
        <dbReference type="ARBA" id="ARBA00011958"/>
    </source>
</evidence>
<proteinExistence type="inferred from homology"/>
<evidence type="ECO:0000313" key="10">
    <source>
        <dbReference type="Proteomes" id="UP000467840"/>
    </source>
</evidence>
<keyword evidence="8" id="KW-0732">Signal</keyword>
<keyword evidence="3" id="KW-0859">Xylose metabolism</keyword>
<dbReference type="GO" id="GO:0042732">
    <property type="term" value="P:D-xylose metabolic process"/>
    <property type="evidence" value="ECO:0007669"/>
    <property type="project" value="UniProtKB-KW"/>
</dbReference>
<keyword evidence="10" id="KW-1185">Reference proteome</keyword>
<dbReference type="InterPro" id="IPR036237">
    <property type="entry name" value="Xyl_isomerase-like_sf"/>
</dbReference>
<dbReference type="SUPFAM" id="SSF51658">
    <property type="entry name" value="Xylose isomerase-like"/>
    <property type="match status" value="2"/>
</dbReference>
<dbReference type="PANTHER" id="PTHR48408:SF1">
    <property type="entry name" value="XYLOSE ISOMERASE"/>
    <property type="match status" value="1"/>
</dbReference>
<evidence type="ECO:0000313" key="9">
    <source>
        <dbReference type="EMBL" id="KAF2291927.1"/>
    </source>
</evidence>
<evidence type="ECO:0000256" key="6">
    <source>
        <dbReference type="ARBA" id="ARBA00023277"/>
    </source>
</evidence>
<organism evidence="9 10">
    <name type="scientific">Hevea brasiliensis</name>
    <name type="common">Para rubber tree</name>
    <name type="synonym">Siphonia brasiliensis</name>
    <dbReference type="NCBI Taxonomy" id="3981"/>
    <lineage>
        <taxon>Eukaryota</taxon>
        <taxon>Viridiplantae</taxon>
        <taxon>Streptophyta</taxon>
        <taxon>Embryophyta</taxon>
        <taxon>Tracheophyta</taxon>
        <taxon>Spermatophyta</taxon>
        <taxon>Magnoliopsida</taxon>
        <taxon>eudicotyledons</taxon>
        <taxon>Gunneridae</taxon>
        <taxon>Pentapetalae</taxon>
        <taxon>rosids</taxon>
        <taxon>fabids</taxon>
        <taxon>Malpighiales</taxon>
        <taxon>Euphorbiaceae</taxon>
        <taxon>Crotonoideae</taxon>
        <taxon>Micrandreae</taxon>
        <taxon>Hevea</taxon>
    </lineage>
</organism>
<evidence type="ECO:0000256" key="8">
    <source>
        <dbReference type="SAM" id="SignalP"/>
    </source>
</evidence>
<gene>
    <name evidence="9" type="ORF">GH714_042269</name>
</gene>
<name>A0A6A6KTF2_HEVBR</name>
<evidence type="ECO:0000256" key="4">
    <source>
        <dbReference type="ARBA" id="ARBA00022723"/>
    </source>
</evidence>
<protein>
    <recommendedName>
        <fullName evidence="2">xylose isomerase</fullName>
        <ecNumber evidence="2">5.3.1.5</ecNumber>
    </recommendedName>
</protein>
<evidence type="ECO:0000256" key="1">
    <source>
        <dbReference type="ARBA" id="ARBA00005765"/>
    </source>
</evidence>